<name>A0A133Y9M8_9FIRM</name>
<evidence type="ECO:0000256" key="1">
    <source>
        <dbReference type="SAM" id="Phobius"/>
    </source>
</evidence>
<dbReference type="EMBL" id="LSCV01000035">
    <property type="protein sequence ID" value="KXB39890.1"/>
    <property type="molecule type" value="Genomic_DNA"/>
</dbReference>
<comment type="caution">
    <text evidence="2">The sequence shown here is derived from an EMBL/GenBank/DDBJ whole genome shotgun (WGS) entry which is preliminary data.</text>
</comment>
<evidence type="ECO:0000313" key="3">
    <source>
        <dbReference type="Proteomes" id="UP000070080"/>
    </source>
</evidence>
<feature type="transmembrane region" description="Helical" evidence="1">
    <location>
        <begin position="51"/>
        <end position="72"/>
    </location>
</feature>
<protein>
    <submittedName>
        <fullName evidence="2">Uncharacterized protein</fullName>
    </submittedName>
</protein>
<organism evidence="2 3">
    <name type="scientific">Amygdalobacter nucleatus</name>
    <dbReference type="NCBI Taxonomy" id="3029274"/>
    <lineage>
        <taxon>Bacteria</taxon>
        <taxon>Bacillati</taxon>
        <taxon>Bacillota</taxon>
        <taxon>Clostridia</taxon>
        <taxon>Eubacteriales</taxon>
        <taxon>Oscillospiraceae</taxon>
        <taxon>Amygdalobacter</taxon>
    </lineage>
</organism>
<feature type="transmembrane region" description="Helical" evidence="1">
    <location>
        <begin position="92"/>
        <end position="114"/>
    </location>
</feature>
<keyword evidence="1" id="KW-1133">Transmembrane helix</keyword>
<keyword evidence="1" id="KW-0472">Membrane</keyword>
<feature type="transmembrane region" description="Helical" evidence="1">
    <location>
        <begin position="20"/>
        <end position="39"/>
    </location>
</feature>
<dbReference type="Proteomes" id="UP000070080">
    <property type="component" value="Unassembled WGS sequence"/>
</dbReference>
<keyword evidence="1" id="KW-0812">Transmembrane</keyword>
<sequence length="181" mass="20556">MAALTAILFLFAKMSPLKDGVIYFALMGMESLLILEFGFKLAAEYYIVSSILAWLILQIPFCLGYIIIVGTWPLVKFFLQLKLAKLDTHIPLLLAKSICFLIYTFITLGGLLYFSQLALAQLMVKMTNLQFMANSSSLTLLLIIVILVCLTAHIVDHILDSFIYYYLQHWQKQLHKALKLG</sequence>
<accession>A0A133Y9M8</accession>
<gene>
    <name evidence="2" type="ORF">HMPREF1872_01066</name>
</gene>
<proteinExistence type="predicted"/>
<dbReference type="STRING" id="1497955.HMPREF1872_01066"/>
<feature type="transmembrane region" description="Helical" evidence="1">
    <location>
        <begin position="135"/>
        <end position="155"/>
    </location>
</feature>
<evidence type="ECO:0000313" key="2">
    <source>
        <dbReference type="EMBL" id="KXB39890.1"/>
    </source>
</evidence>
<reference evidence="3" key="1">
    <citation type="submission" date="2016-01" db="EMBL/GenBank/DDBJ databases">
        <authorList>
            <person name="Mitreva M."/>
            <person name="Pepin K.H."/>
            <person name="Mihindukulasuriya K.A."/>
            <person name="Fulton R."/>
            <person name="Fronick C."/>
            <person name="O'Laughlin M."/>
            <person name="Miner T."/>
            <person name="Herter B."/>
            <person name="Rosa B.A."/>
            <person name="Cordes M."/>
            <person name="Tomlinson C."/>
            <person name="Wollam A."/>
            <person name="Palsikar V.B."/>
            <person name="Mardis E.R."/>
            <person name="Wilson R.K."/>
        </authorList>
    </citation>
    <scope>NUCLEOTIDE SEQUENCE [LARGE SCALE GENOMIC DNA]</scope>
    <source>
        <strain evidence="3">KA00274</strain>
    </source>
</reference>
<keyword evidence="3" id="KW-1185">Reference proteome</keyword>
<dbReference type="AlphaFoldDB" id="A0A133Y9M8"/>